<organism evidence="1 2">
    <name type="scientific">Streptomyces lydicus</name>
    <dbReference type="NCBI Taxonomy" id="47763"/>
    <lineage>
        <taxon>Bacteria</taxon>
        <taxon>Bacillati</taxon>
        <taxon>Actinomycetota</taxon>
        <taxon>Actinomycetes</taxon>
        <taxon>Kitasatosporales</taxon>
        <taxon>Streptomycetaceae</taxon>
        <taxon>Streptomyces</taxon>
    </lineage>
</organism>
<proteinExistence type="predicted"/>
<dbReference type="RefSeq" id="WP_127153656.1">
    <property type="nucleotide sequence ID" value="NZ_CP029042.1"/>
</dbReference>
<dbReference type="AlphaFoldDB" id="A0A3S9YIZ4"/>
<name>A0A3S9YIZ4_9ACTN</name>
<gene>
    <name evidence="1" type="ORF">DDE74_31555</name>
</gene>
<dbReference type="EMBL" id="CP029042">
    <property type="protein sequence ID" value="AZS74865.1"/>
    <property type="molecule type" value="Genomic_DNA"/>
</dbReference>
<reference evidence="1 2" key="1">
    <citation type="submission" date="2018-04" db="EMBL/GenBank/DDBJ databases">
        <title>Complete genome sequences of Streptomyces lydicus strain WYEC and characterization of antagonistic properties of biological control agents.</title>
        <authorList>
            <person name="Mariita R.M."/>
            <person name="Sello J.K."/>
        </authorList>
    </citation>
    <scope>NUCLEOTIDE SEQUENCE [LARGE SCALE GENOMIC DNA]</scope>
    <source>
        <strain evidence="1 2">WYEC 108</strain>
    </source>
</reference>
<evidence type="ECO:0000313" key="2">
    <source>
        <dbReference type="Proteomes" id="UP000275579"/>
    </source>
</evidence>
<accession>A0A3S9YIZ4</accession>
<sequence>MAVGYLSAGGAWRGTAGRRGGWGGREMGSMGRLGRGMRGITGALSSEAWHMAVCSLFEV</sequence>
<dbReference type="Proteomes" id="UP000275579">
    <property type="component" value="Chromosome"/>
</dbReference>
<protein>
    <submittedName>
        <fullName evidence="1">Uncharacterized protein</fullName>
    </submittedName>
</protein>
<evidence type="ECO:0000313" key="1">
    <source>
        <dbReference type="EMBL" id="AZS74865.1"/>
    </source>
</evidence>